<dbReference type="GO" id="GO:0046656">
    <property type="term" value="P:folic acid biosynthetic process"/>
    <property type="evidence" value="ECO:0007669"/>
    <property type="project" value="UniProtKB-KW"/>
</dbReference>
<protein>
    <recommendedName>
        <fullName evidence="3">2-amino-4-hydroxy-6-hydroxymethyldihydropteridine diphosphokinase</fullName>
        <ecNumber evidence="3">2.7.6.3</ecNumber>
    </recommendedName>
</protein>
<evidence type="ECO:0000256" key="8">
    <source>
        <dbReference type="ARBA" id="ARBA00022909"/>
    </source>
</evidence>
<dbReference type="Proteomes" id="UP000242949">
    <property type="component" value="Unassembled WGS sequence"/>
</dbReference>
<keyword evidence="4" id="KW-0808">Transferase</keyword>
<keyword evidence="6 10" id="KW-0418">Kinase</keyword>
<dbReference type="PROSITE" id="PS00794">
    <property type="entry name" value="HPPK"/>
    <property type="match status" value="1"/>
</dbReference>
<dbReference type="STRING" id="1612202.SAMN05421734_1114"/>
<dbReference type="InterPro" id="IPR035907">
    <property type="entry name" value="Hppk_sf"/>
</dbReference>
<dbReference type="GO" id="GO:0046654">
    <property type="term" value="P:tetrahydrofolate biosynthetic process"/>
    <property type="evidence" value="ECO:0007669"/>
    <property type="project" value="UniProtKB-UniPathway"/>
</dbReference>
<feature type="domain" description="7,8-dihydro-6-hydroxymethylpterin-pyrophosphokinase" evidence="9">
    <location>
        <begin position="89"/>
        <end position="100"/>
    </location>
</feature>
<dbReference type="NCBIfam" id="TIGR01498">
    <property type="entry name" value="folK"/>
    <property type="match status" value="1"/>
</dbReference>
<name>A0A1G6MG63_9BACI</name>
<dbReference type="UniPathway" id="UPA00077">
    <property type="reaction ID" value="UER00155"/>
</dbReference>
<dbReference type="GO" id="GO:0003848">
    <property type="term" value="F:2-amino-4-hydroxy-6-hydroxymethyldihydropteridine diphosphokinase activity"/>
    <property type="evidence" value="ECO:0007669"/>
    <property type="project" value="UniProtKB-EC"/>
</dbReference>
<evidence type="ECO:0000313" key="11">
    <source>
        <dbReference type="Proteomes" id="UP000242949"/>
    </source>
</evidence>
<accession>A0A1G6MG63</accession>
<keyword evidence="7" id="KW-0067">ATP-binding</keyword>
<evidence type="ECO:0000256" key="5">
    <source>
        <dbReference type="ARBA" id="ARBA00022741"/>
    </source>
</evidence>
<dbReference type="AlphaFoldDB" id="A0A1G6MG63"/>
<comment type="catalytic activity">
    <reaction evidence="1">
        <text>6-hydroxymethyl-7,8-dihydropterin + ATP = (7,8-dihydropterin-6-yl)methyl diphosphate + AMP + H(+)</text>
        <dbReference type="Rhea" id="RHEA:11412"/>
        <dbReference type="ChEBI" id="CHEBI:15378"/>
        <dbReference type="ChEBI" id="CHEBI:30616"/>
        <dbReference type="ChEBI" id="CHEBI:44841"/>
        <dbReference type="ChEBI" id="CHEBI:72950"/>
        <dbReference type="ChEBI" id="CHEBI:456215"/>
        <dbReference type="EC" id="2.7.6.3"/>
    </reaction>
</comment>
<keyword evidence="8" id="KW-0289">Folate biosynthesis</keyword>
<evidence type="ECO:0000256" key="2">
    <source>
        <dbReference type="ARBA" id="ARBA00005051"/>
    </source>
</evidence>
<dbReference type="RefSeq" id="WP_090796904.1">
    <property type="nucleotide sequence ID" value="NZ_FMYI01000011.1"/>
</dbReference>
<evidence type="ECO:0000259" key="9">
    <source>
        <dbReference type="PROSITE" id="PS00794"/>
    </source>
</evidence>
<dbReference type="PANTHER" id="PTHR43071">
    <property type="entry name" value="2-AMINO-4-HYDROXY-6-HYDROXYMETHYLDIHYDROPTERIDINE PYROPHOSPHOKINASE"/>
    <property type="match status" value="1"/>
</dbReference>
<gene>
    <name evidence="10" type="ORF">SAMN05421734_1114</name>
</gene>
<dbReference type="SUPFAM" id="SSF55083">
    <property type="entry name" value="6-hydroxymethyl-7,8-dihydropterin pyrophosphokinase, HPPK"/>
    <property type="match status" value="1"/>
</dbReference>
<dbReference type="Pfam" id="PF01288">
    <property type="entry name" value="HPPK"/>
    <property type="match status" value="1"/>
</dbReference>
<dbReference type="PANTHER" id="PTHR43071:SF1">
    <property type="entry name" value="2-AMINO-4-HYDROXY-6-HYDROXYMETHYLDIHYDROPTERIDINE PYROPHOSPHOKINASE"/>
    <property type="match status" value="1"/>
</dbReference>
<keyword evidence="5" id="KW-0547">Nucleotide-binding</keyword>
<comment type="pathway">
    <text evidence="2">Cofactor biosynthesis; tetrahydrofolate biosynthesis; 2-amino-4-hydroxy-6-hydroxymethyl-7,8-dihydropteridine diphosphate from 7,8-dihydroneopterin triphosphate: step 4/4.</text>
</comment>
<evidence type="ECO:0000313" key="10">
    <source>
        <dbReference type="EMBL" id="SDC54441.1"/>
    </source>
</evidence>
<dbReference type="GO" id="GO:0016301">
    <property type="term" value="F:kinase activity"/>
    <property type="evidence" value="ECO:0007669"/>
    <property type="project" value="UniProtKB-KW"/>
</dbReference>
<dbReference type="InterPro" id="IPR000550">
    <property type="entry name" value="Hppk"/>
</dbReference>
<proteinExistence type="predicted"/>
<dbReference type="OrthoDB" id="9808041at2"/>
<dbReference type="EMBL" id="FMYI01000011">
    <property type="protein sequence ID" value="SDC54441.1"/>
    <property type="molecule type" value="Genomic_DNA"/>
</dbReference>
<evidence type="ECO:0000256" key="7">
    <source>
        <dbReference type="ARBA" id="ARBA00022840"/>
    </source>
</evidence>
<dbReference type="EC" id="2.7.6.3" evidence="3"/>
<evidence type="ECO:0000256" key="4">
    <source>
        <dbReference type="ARBA" id="ARBA00022679"/>
    </source>
</evidence>
<dbReference type="CDD" id="cd00483">
    <property type="entry name" value="HPPK"/>
    <property type="match status" value="1"/>
</dbReference>
<keyword evidence="11" id="KW-1185">Reference proteome</keyword>
<evidence type="ECO:0000256" key="6">
    <source>
        <dbReference type="ARBA" id="ARBA00022777"/>
    </source>
</evidence>
<sequence length="165" mass="18994">MNNDAYIALGSNISPRDGYLKQAIDTLHLDESIQVEEASPIYETDPVGYDNQGKFLNQVIKVRTSYDAPDLLMVCQEIERELGRKRDIRWGPRTIDLDILLYNQENMKTEQLILPHPRMHLRAFVLIPLMAIAPELILPTVNKTVESVVQSIPKEEKRGIKKWIK</sequence>
<dbReference type="Gene3D" id="3.30.70.560">
    <property type="entry name" value="7,8-Dihydro-6-hydroxymethylpterin-pyrophosphokinase HPPK"/>
    <property type="match status" value="1"/>
</dbReference>
<evidence type="ECO:0000256" key="1">
    <source>
        <dbReference type="ARBA" id="ARBA00000198"/>
    </source>
</evidence>
<organism evidence="10 11">
    <name type="scientific">Pelagirhabdus alkalitolerans</name>
    <dbReference type="NCBI Taxonomy" id="1612202"/>
    <lineage>
        <taxon>Bacteria</taxon>
        <taxon>Bacillati</taxon>
        <taxon>Bacillota</taxon>
        <taxon>Bacilli</taxon>
        <taxon>Bacillales</taxon>
        <taxon>Bacillaceae</taxon>
        <taxon>Pelagirhabdus</taxon>
    </lineage>
</organism>
<evidence type="ECO:0000256" key="3">
    <source>
        <dbReference type="ARBA" id="ARBA00013253"/>
    </source>
</evidence>
<reference evidence="11" key="1">
    <citation type="submission" date="2016-09" db="EMBL/GenBank/DDBJ databases">
        <authorList>
            <person name="Varghese N."/>
            <person name="Submissions S."/>
        </authorList>
    </citation>
    <scope>NUCLEOTIDE SEQUENCE [LARGE SCALE GENOMIC DNA]</scope>
    <source>
        <strain evidence="11">S5</strain>
    </source>
</reference>
<dbReference type="GO" id="GO:0005524">
    <property type="term" value="F:ATP binding"/>
    <property type="evidence" value="ECO:0007669"/>
    <property type="project" value="UniProtKB-KW"/>
</dbReference>